<evidence type="ECO:0000256" key="6">
    <source>
        <dbReference type="PROSITE-ProRule" id="PRU00169"/>
    </source>
</evidence>
<dbReference type="InterPro" id="IPR001789">
    <property type="entry name" value="Sig_transdc_resp-reg_receiver"/>
</dbReference>
<comment type="caution">
    <text evidence="9">The sequence shown here is derived from an EMBL/GenBank/DDBJ whole genome shotgun (WGS) entry which is preliminary data.</text>
</comment>
<dbReference type="CDD" id="cd19920">
    <property type="entry name" value="REC_PA4781-like"/>
    <property type="match status" value="1"/>
</dbReference>
<evidence type="ECO:0000256" key="3">
    <source>
        <dbReference type="ARBA" id="ARBA00023015"/>
    </source>
</evidence>
<evidence type="ECO:0000256" key="5">
    <source>
        <dbReference type="ARBA" id="ARBA00023163"/>
    </source>
</evidence>
<sequence length="339" mass="37281">MVRWNPHEIEDVPPVVLIVDDAPENLAVLHDTLDETGHTVLVALDGEAALARARQAQPDVVLLDAIMPGMDGFEVARRLKADPQTAHIPIIFMTGLTETEHLLQALDAGGVDYVTKPVKPQEVIARMGVHLRTARQVRRGELEQEQARNALDAFGYATMTVRERDGRLMWQTPLARELLWRYCGTQAPETPEPVLQWLRRHVPDVRQGATAPVEPPRLTLSHGPRRLTFRLHRAVGDPADAAPNGEGGEWLIVMQETSDASALQGLMQTFGLTAREAEVLYWVAKGKTNRDIGDILGASPATVKKHLERIHAKLGVETRTAAAAMALQRVPSLSERAAG</sequence>
<feature type="modified residue" description="4-aspartylphosphate" evidence="6">
    <location>
        <position position="64"/>
    </location>
</feature>
<dbReference type="Pfam" id="PF00196">
    <property type="entry name" value="GerE"/>
    <property type="match status" value="1"/>
</dbReference>
<dbReference type="Pfam" id="PF00072">
    <property type="entry name" value="Response_reg"/>
    <property type="match status" value="1"/>
</dbReference>
<organism evidence="9 10">
    <name type="scientific">Tepidimonas fonticaldi</name>
    <dbReference type="NCBI Taxonomy" id="1101373"/>
    <lineage>
        <taxon>Bacteria</taxon>
        <taxon>Pseudomonadati</taxon>
        <taxon>Pseudomonadota</taxon>
        <taxon>Betaproteobacteria</taxon>
        <taxon>Burkholderiales</taxon>
        <taxon>Tepidimonas</taxon>
    </lineage>
</organism>
<dbReference type="InterPro" id="IPR016032">
    <property type="entry name" value="Sig_transdc_resp-reg_C-effctor"/>
</dbReference>
<dbReference type="PANTHER" id="PTHR48111:SF1">
    <property type="entry name" value="TWO-COMPONENT RESPONSE REGULATOR ORR33"/>
    <property type="match status" value="1"/>
</dbReference>
<evidence type="ECO:0000256" key="2">
    <source>
        <dbReference type="ARBA" id="ARBA00023012"/>
    </source>
</evidence>
<dbReference type="GO" id="GO:0005829">
    <property type="term" value="C:cytosol"/>
    <property type="evidence" value="ECO:0007669"/>
    <property type="project" value="TreeGrafter"/>
</dbReference>
<dbReference type="PRINTS" id="PR00038">
    <property type="entry name" value="HTHLUXR"/>
</dbReference>
<keyword evidence="4 9" id="KW-0238">DNA-binding</keyword>
<dbReference type="GO" id="GO:0006355">
    <property type="term" value="P:regulation of DNA-templated transcription"/>
    <property type="evidence" value="ECO:0007669"/>
    <property type="project" value="InterPro"/>
</dbReference>
<dbReference type="SMART" id="SM00448">
    <property type="entry name" value="REC"/>
    <property type="match status" value="1"/>
</dbReference>
<feature type="domain" description="Response regulatory" evidence="8">
    <location>
        <begin position="15"/>
        <end position="131"/>
    </location>
</feature>
<evidence type="ECO:0000256" key="4">
    <source>
        <dbReference type="ARBA" id="ARBA00023125"/>
    </source>
</evidence>
<gene>
    <name evidence="9" type="ORF">A9O67_04915</name>
</gene>
<dbReference type="PROSITE" id="PS50043">
    <property type="entry name" value="HTH_LUXR_2"/>
    <property type="match status" value="1"/>
</dbReference>
<keyword evidence="3" id="KW-0805">Transcription regulation</keyword>
<dbReference type="Gene3D" id="3.40.50.2300">
    <property type="match status" value="1"/>
</dbReference>
<dbReference type="GO" id="GO:0000976">
    <property type="term" value="F:transcription cis-regulatory region binding"/>
    <property type="evidence" value="ECO:0007669"/>
    <property type="project" value="TreeGrafter"/>
</dbReference>
<dbReference type="SUPFAM" id="SSF46894">
    <property type="entry name" value="C-terminal effector domain of the bipartite response regulators"/>
    <property type="match status" value="1"/>
</dbReference>
<keyword evidence="5" id="KW-0804">Transcription</keyword>
<evidence type="ECO:0000313" key="10">
    <source>
        <dbReference type="Proteomes" id="UP000091969"/>
    </source>
</evidence>
<dbReference type="InterPro" id="IPR036388">
    <property type="entry name" value="WH-like_DNA-bd_sf"/>
</dbReference>
<evidence type="ECO:0000256" key="1">
    <source>
        <dbReference type="ARBA" id="ARBA00022553"/>
    </source>
</evidence>
<dbReference type="InterPro" id="IPR011006">
    <property type="entry name" value="CheY-like_superfamily"/>
</dbReference>
<dbReference type="Gene3D" id="1.10.10.10">
    <property type="entry name" value="Winged helix-like DNA-binding domain superfamily/Winged helix DNA-binding domain"/>
    <property type="match status" value="1"/>
</dbReference>
<name>A0A1A6DU47_9BURK</name>
<dbReference type="STRING" id="1101373.A9O67_04915"/>
<evidence type="ECO:0000259" key="7">
    <source>
        <dbReference type="PROSITE" id="PS50043"/>
    </source>
</evidence>
<dbReference type="CDD" id="cd06170">
    <property type="entry name" value="LuxR_C_like"/>
    <property type="match status" value="1"/>
</dbReference>
<keyword evidence="2" id="KW-0902">Two-component regulatory system</keyword>
<keyword evidence="1 6" id="KW-0597">Phosphoprotein</keyword>
<dbReference type="EMBL" id="LZDH01000056">
    <property type="protein sequence ID" value="OBS30383.1"/>
    <property type="molecule type" value="Genomic_DNA"/>
</dbReference>
<dbReference type="GO" id="GO:0032993">
    <property type="term" value="C:protein-DNA complex"/>
    <property type="evidence" value="ECO:0007669"/>
    <property type="project" value="TreeGrafter"/>
</dbReference>
<protein>
    <submittedName>
        <fullName evidence="9">DNA-binding response regulator</fullName>
    </submittedName>
</protein>
<dbReference type="GO" id="GO:0000156">
    <property type="term" value="F:phosphorelay response regulator activity"/>
    <property type="evidence" value="ECO:0007669"/>
    <property type="project" value="TreeGrafter"/>
</dbReference>
<reference evidence="9 10" key="1">
    <citation type="submission" date="2016-06" db="EMBL/GenBank/DDBJ databases">
        <title>Genome sequence of Tepidimonas fonticaldi PL17.</title>
        <authorList>
            <person name="Pinnaka A.K."/>
        </authorList>
    </citation>
    <scope>NUCLEOTIDE SEQUENCE [LARGE SCALE GENOMIC DNA]</scope>
    <source>
        <strain evidence="9 10">PL17</strain>
    </source>
</reference>
<dbReference type="PROSITE" id="PS50110">
    <property type="entry name" value="RESPONSE_REGULATORY"/>
    <property type="match status" value="1"/>
</dbReference>
<dbReference type="SMART" id="SM00421">
    <property type="entry name" value="HTH_LUXR"/>
    <property type="match status" value="1"/>
</dbReference>
<evidence type="ECO:0000259" key="8">
    <source>
        <dbReference type="PROSITE" id="PS50110"/>
    </source>
</evidence>
<accession>A0A1A6DU47</accession>
<keyword evidence="10" id="KW-1185">Reference proteome</keyword>
<proteinExistence type="predicted"/>
<dbReference type="AlphaFoldDB" id="A0A1A6DU47"/>
<evidence type="ECO:0000313" key="9">
    <source>
        <dbReference type="EMBL" id="OBS30383.1"/>
    </source>
</evidence>
<feature type="domain" description="HTH luxR-type" evidence="7">
    <location>
        <begin position="265"/>
        <end position="330"/>
    </location>
</feature>
<dbReference type="Proteomes" id="UP000091969">
    <property type="component" value="Unassembled WGS sequence"/>
</dbReference>
<dbReference type="InterPro" id="IPR000792">
    <property type="entry name" value="Tscrpt_reg_LuxR_C"/>
</dbReference>
<dbReference type="SUPFAM" id="SSF52172">
    <property type="entry name" value="CheY-like"/>
    <property type="match status" value="1"/>
</dbReference>
<dbReference type="InterPro" id="IPR039420">
    <property type="entry name" value="WalR-like"/>
</dbReference>
<dbReference type="PANTHER" id="PTHR48111">
    <property type="entry name" value="REGULATOR OF RPOS"/>
    <property type="match status" value="1"/>
</dbReference>